<accession>A0A1M6I909</accession>
<organism evidence="1 2">
    <name type="scientific">Hespellia stercorisuis DSM 15480</name>
    <dbReference type="NCBI Taxonomy" id="1121950"/>
    <lineage>
        <taxon>Bacteria</taxon>
        <taxon>Bacillati</taxon>
        <taxon>Bacillota</taxon>
        <taxon>Clostridia</taxon>
        <taxon>Lachnospirales</taxon>
        <taxon>Lachnospiraceae</taxon>
        <taxon>Hespellia</taxon>
    </lineage>
</organism>
<dbReference type="STRING" id="1121950.SAMN02745243_00278"/>
<protein>
    <submittedName>
        <fullName evidence="1">Alternate signal-mediated exported protein, CPF_0494 family</fullName>
    </submittedName>
</protein>
<proteinExistence type="predicted"/>
<evidence type="ECO:0000313" key="2">
    <source>
        <dbReference type="Proteomes" id="UP000184301"/>
    </source>
</evidence>
<name>A0A1M6I909_9FIRM</name>
<gene>
    <name evidence="1" type="ORF">SAMN02745243_00278</name>
</gene>
<dbReference type="NCBIfam" id="TIGR04090">
    <property type="entry name" value="exp_by_SipW_IV"/>
    <property type="match status" value="1"/>
</dbReference>
<dbReference type="OrthoDB" id="2063096at2"/>
<dbReference type="RefSeq" id="WP_073104057.1">
    <property type="nucleotide sequence ID" value="NZ_FQZY01000006.1"/>
</dbReference>
<reference evidence="1 2" key="1">
    <citation type="submission" date="2016-11" db="EMBL/GenBank/DDBJ databases">
        <authorList>
            <person name="Jaros S."/>
            <person name="Januszkiewicz K."/>
            <person name="Wedrychowicz H."/>
        </authorList>
    </citation>
    <scope>NUCLEOTIDE SEQUENCE [LARGE SCALE GENOMIC DNA]</scope>
    <source>
        <strain evidence="1 2">DSM 15480</strain>
    </source>
</reference>
<dbReference type="Proteomes" id="UP000184301">
    <property type="component" value="Unassembled WGS sequence"/>
</dbReference>
<dbReference type="InterPro" id="IPR024008">
    <property type="entry name" value="BsaA"/>
</dbReference>
<evidence type="ECO:0000313" key="1">
    <source>
        <dbReference type="EMBL" id="SHJ30917.1"/>
    </source>
</evidence>
<dbReference type="EMBL" id="FQZY01000006">
    <property type="protein sequence ID" value="SHJ30917.1"/>
    <property type="molecule type" value="Genomic_DNA"/>
</dbReference>
<dbReference type="AlphaFoldDB" id="A0A1M6I909"/>
<keyword evidence="2" id="KW-1185">Reference proteome</keyword>
<sequence>MNKRRKHIGAILGLSALLVIGTTFAVWYQRVQHTNHLVADTIRAEVTENYTPGEPENTVTKEVSFKNAGTTDVFVRAANIETWEKKDSSDEHMILSNKLDGQDVAVKNWTEVFSADWQDGGDGWFYYKHILKAGESTQDILSSVTFPDYTQPVYQEYEDADYSLYFKVEMLQASTGDATLNKDTVNEEASQTVFGKSLFVDYDSSTVTWQ</sequence>